<dbReference type="PANTHER" id="PTHR33744">
    <property type="entry name" value="CARBOHYDRATE DIACID REGULATOR"/>
    <property type="match status" value="1"/>
</dbReference>
<feature type="domain" description="PucR C-terminal helix-turn-helix" evidence="1">
    <location>
        <begin position="459"/>
        <end position="515"/>
    </location>
</feature>
<protein>
    <recommendedName>
        <fullName evidence="1">PucR C-terminal helix-turn-helix domain-containing protein</fullName>
    </recommendedName>
</protein>
<accession>A0AAE3ZGP1</accession>
<evidence type="ECO:0000259" key="1">
    <source>
        <dbReference type="Pfam" id="PF13556"/>
    </source>
</evidence>
<keyword evidence="3" id="KW-1185">Reference proteome</keyword>
<name>A0AAE3ZGP1_9ACTN</name>
<dbReference type="InterPro" id="IPR025736">
    <property type="entry name" value="PucR_C-HTH_dom"/>
</dbReference>
<evidence type="ECO:0000313" key="2">
    <source>
        <dbReference type="EMBL" id="MDR7303571.1"/>
    </source>
</evidence>
<reference evidence="2" key="1">
    <citation type="submission" date="2023-07" db="EMBL/GenBank/DDBJ databases">
        <title>Sequencing the genomes of 1000 actinobacteria strains.</title>
        <authorList>
            <person name="Klenk H.-P."/>
        </authorList>
    </citation>
    <scope>NUCLEOTIDE SEQUENCE</scope>
    <source>
        <strain evidence="2">DSM 45977</strain>
    </source>
</reference>
<dbReference type="RefSeq" id="WP_310275976.1">
    <property type="nucleotide sequence ID" value="NZ_JAVDXW010000001.1"/>
</dbReference>
<dbReference type="Proteomes" id="UP001180845">
    <property type="component" value="Unassembled WGS sequence"/>
</dbReference>
<dbReference type="InterPro" id="IPR042070">
    <property type="entry name" value="PucR_C-HTH_sf"/>
</dbReference>
<dbReference type="Pfam" id="PF13556">
    <property type="entry name" value="HTH_30"/>
    <property type="match status" value="1"/>
</dbReference>
<dbReference type="AlphaFoldDB" id="A0AAE3ZGP1"/>
<gene>
    <name evidence="2" type="ORF">JOF55_003752</name>
</gene>
<dbReference type="InterPro" id="IPR051448">
    <property type="entry name" value="CdaR-like_regulators"/>
</dbReference>
<dbReference type="PANTHER" id="PTHR33744:SF17">
    <property type="entry name" value="CONSERVED PROTEIN"/>
    <property type="match status" value="1"/>
</dbReference>
<dbReference type="EMBL" id="JAVDXW010000001">
    <property type="protein sequence ID" value="MDR7303571.1"/>
    <property type="molecule type" value="Genomic_DNA"/>
</dbReference>
<sequence>MSSITLTELVTALRPDVVQHVAGSPQTAVHSVELFDIDEQVSAPPCALLLAVGLDVRSPARVDRALAMAAESAGVLTVRADTGGHAAFLRSAAVASGAAVLTVDPAMPWTRLFGLVSTLVATGVDAERAAEGVTAGGDLFALANSVAAMIGGAVAIFDTDRTIVAYSSHPEQPIDELRRLGILARQVPDDQVPDHLAEGLWHSDTVQVVRRPGHLPRAAIVIRAGDLVLGSLWALFADEEAIAGTESVLVPAARSAALHMLTARRQSDADQEGRNGVLRAALDRTGGATHPLPCPGTLVCLAESGRDVGPHEVRANLLGVLDALGPVARALGHEPSMALVGDAVFMHLPHLARAVRLSSLLDHLTTRATRVSAAPLVVVVGDTVRRPDDLPEYRDDLEAAVRRLRESGAAPGRYSLADLRVDLVRQRLVDTVRTEPRLRSGLGARIARHDRENGSDHARTLLSFLRHFGDVRAVAEELVVHQNTVRQRIRTATRTFDLDLGSSAQRLVLELELKAEENEDG</sequence>
<organism evidence="2 3">
    <name type="scientific">Haloactinomyces albus</name>
    <dbReference type="NCBI Taxonomy" id="1352928"/>
    <lineage>
        <taxon>Bacteria</taxon>
        <taxon>Bacillati</taxon>
        <taxon>Actinomycetota</taxon>
        <taxon>Actinomycetes</taxon>
        <taxon>Actinopolysporales</taxon>
        <taxon>Actinopolysporaceae</taxon>
        <taxon>Haloactinomyces</taxon>
    </lineage>
</organism>
<dbReference type="Gene3D" id="1.10.10.2840">
    <property type="entry name" value="PucR C-terminal helix-turn-helix domain"/>
    <property type="match status" value="1"/>
</dbReference>
<comment type="caution">
    <text evidence="2">The sequence shown here is derived from an EMBL/GenBank/DDBJ whole genome shotgun (WGS) entry which is preliminary data.</text>
</comment>
<evidence type="ECO:0000313" key="3">
    <source>
        <dbReference type="Proteomes" id="UP001180845"/>
    </source>
</evidence>
<proteinExistence type="predicted"/>